<feature type="transmembrane region" description="Helical" evidence="5">
    <location>
        <begin position="278"/>
        <end position="296"/>
    </location>
</feature>
<dbReference type="PANTHER" id="PTHR11453">
    <property type="entry name" value="ANION EXCHANGE PROTEIN"/>
    <property type="match status" value="1"/>
</dbReference>
<feature type="transmembrane region" description="Helical" evidence="5">
    <location>
        <begin position="407"/>
        <end position="430"/>
    </location>
</feature>
<feature type="transmembrane region" description="Helical" evidence="5">
    <location>
        <begin position="479"/>
        <end position="500"/>
    </location>
</feature>
<keyword evidence="3 5" id="KW-1133">Transmembrane helix</keyword>
<dbReference type="EMBL" id="HBFR01021151">
    <property type="protein sequence ID" value="CAD8888023.1"/>
    <property type="molecule type" value="Transcribed_RNA"/>
</dbReference>
<sequence length="597" mass="66582">MSPFPRRPCCLRSAALLVPLASAVALHTTLPHRSPVLPPWLASDPRRASFRRSATLVRRRRTPLRCAATAPPREDEETLVCAPEDSEETVLHAKRPFPFHLISQDMRDDLSRRLPLYASDWTDGFRDKRTTVPAVLFLYFSCLAPAISFGAVASQITQGSIGIVEFLFSSGVAGMAYAILAGQPMAFIAPTGLTLAFISGLFRFCQVSALPFFPVYAWVGLWTSLFMIALGLGGASKLIRYCTRFTDEVFNSLLSMNFIYEALSSIRRNFVQADPTNLTMPFVSLQMALCTYWLTLKTASFHRTDFFNRKWRSTIKNFGPVSVIIAATLTNLLPFFQRIGCPTLDVPHVIELAEGRRMLISLTAISPAVRLLCALPATLLTCLFFMDQNISTRLVNNKENKLKKGAAYNMDMVALGLITAGLSLVGLPWMCGATVQSLNHVRALSKYCPSAAPGTEELDSVIETRATGFFTHAAVASSIFLLPLLSRIPIPVVSGVFLFLGRKMMTGNTFCQRIREAFVERRRLPKEHPVQVLGKKKMNVYTFLQVLCLWGLWEFKQHAISAIFFPSVIGVLMFIRAKVLVKFFSDKDFEILDDVYI</sequence>
<dbReference type="GO" id="GO:0050801">
    <property type="term" value="P:monoatomic ion homeostasis"/>
    <property type="evidence" value="ECO:0007669"/>
    <property type="project" value="TreeGrafter"/>
</dbReference>
<dbReference type="GO" id="GO:0006820">
    <property type="term" value="P:monoatomic anion transport"/>
    <property type="evidence" value="ECO:0007669"/>
    <property type="project" value="InterPro"/>
</dbReference>
<evidence type="ECO:0000313" key="8">
    <source>
        <dbReference type="EMBL" id="CAD8888023.1"/>
    </source>
</evidence>
<feature type="transmembrane region" description="Helical" evidence="5">
    <location>
        <begin position="559"/>
        <end position="577"/>
    </location>
</feature>
<dbReference type="PANTHER" id="PTHR11453:SF127">
    <property type="entry name" value="SOLUTE CARRIER FAMILY 4 MEMBER 11"/>
    <property type="match status" value="1"/>
</dbReference>
<dbReference type="GO" id="GO:0005886">
    <property type="term" value="C:plasma membrane"/>
    <property type="evidence" value="ECO:0007669"/>
    <property type="project" value="TreeGrafter"/>
</dbReference>
<feature type="transmembrane region" description="Helical" evidence="5">
    <location>
        <begin position="359"/>
        <end position="386"/>
    </location>
</feature>
<feature type="chain" id="PRO_5030571951" description="Bicarbonate transporter-like transmembrane domain-containing protein" evidence="6">
    <location>
        <begin position="26"/>
        <end position="597"/>
    </location>
</feature>
<evidence type="ECO:0000256" key="3">
    <source>
        <dbReference type="ARBA" id="ARBA00022989"/>
    </source>
</evidence>
<protein>
    <recommendedName>
        <fullName evidence="7">Bicarbonate transporter-like transmembrane domain-containing protein</fullName>
    </recommendedName>
</protein>
<organism evidence="8">
    <name type="scientific">Corethron hystrix</name>
    <dbReference type="NCBI Taxonomy" id="216773"/>
    <lineage>
        <taxon>Eukaryota</taxon>
        <taxon>Sar</taxon>
        <taxon>Stramenopiles</taxon>
        <taxon>Ochrophyta</taxon>
        <taxon>Bacillariophyta</taxon>
        <taxon>Coscinodiscophyceae</taxon>
        <taxon>Corethrophycidae</taxon>
        <taxon>Corethrales</taxon>
        <taxon>Corethraceae</taxon>
        <taxon>Corethron</taxon>
    </lineage>
</organism>
<comment type="subcellular location">
    <subcellularLocation>
        <location evidence="1">Membrane</location>
        <topology evidence="1">Multi-pass membrane protein</topology>
    </subcellularLocation>
</comment>
<evidence type="ECO:0000256" key="2">
    <source>
        <dbReference type="ARBA" id="ARBA00022692"/>
    </source>
</evidence>
<dbReference type="InterPro" id="IPR011531">
    <property type="entry name" value="HCO3_transpt-like_TM_dom"/>
</dbReference>
<feature type="transmembrane region" description="Helical" evidence="5">
    <location>
        <begin position="216"/>
        <end position="235"/>
    </location>
</feature>
<dbReference type="AlphaFoldDB" id="A0A7S1FU71"/>
<feature type="transmembrane region" description="Helical" evidence="5">
    <location>
        <begin position="134"/>
        <end position="153"/>
    </location>
</feature>
<keyword evidence="6" id="KW-0732">Signal</keyword>
<evidence type="ECO:0000256" key="6">
    <source>
        <dbReference type="SAM" id="SignalP"/>
    </source>
</evidence>
<dbReference type="Pfam" id="PF00955">
    <property type="entry name" value="HCO3_cotransp"/>
    <property type="match status" value="2"/>
</dbReference>
<evidence type="ECO:0000256" key="4">
    <source>
        <dbReference type="ARBA" id="ARBA00023136"/>
    </source>
</evidence>
<gene>
    <name evidence="8" type="ORF">CHYS00102_LOCUS15221</name>
</gene>
<evidence type="ECO:0000259" key="7">
    <source>
        <dbReference type="Pfam" id="PF00955"/>
    </source>
</evidence>
<dbReference type="InterPro" id="IPR003020">
    <property type="entry name" value="HCO3_transpt_euk"/>
</dbReference>
<feature type="transmembrane region" description="Helical" evidence="5">
    <location>
        <begin position="160"/>
        <end position="180"/>
    </location>
</feature>
<feature type="signal peptide" evidence="6">
    <location>
        <begin position="1"/>
        <end position="25"/>
    </location>
</feature>
<feature type="domain" description="Bicarbonate transporter-like transmembrane" evidence="7">
    <location>
        <begin position="280"/>
        <end position="594"/>
    </location>
</feature>
<evidence type="ECO:0000256" key="1">
    <source>
        <dbReference type="ARBA" id="ARBA00004141"/>
    </source>
</evidence>
<feature type="domain" description="Bicarbonate transporter-like transmembrane" evidence="7">
    <location>
        <begin position="104"/>
        <end position="272"/>
    </location>
</feature>
<name>A0A7S1FU71_9STRA</name>
<accession>A0A7S1FU71</accession>
<dbReference type="Gene3D" id="1.10.287.570">
    <property type="entry name" value="Helical hairpin bin"/>
    <property type="match status" value="1"/>
</dbReference>
<proteinExistence type="predicted"/>
<dbReference type="PRINTS" id="PR01231">
    <property type="entry name" value="HCO3TRNSPORT"/>
</dbReference>
<feature type="transmembrane region" description="Helical" evidence="5">
    <location>
        <begin position="186"/>
        <end position="204"/>
    </location>
</feature>
<feature type="transmembrane region" description="Helical" evidence="5">
    <location>
        <begin position="317"/>
        <end position="339"/>
    </location>
</feature>
<keyword evidence="4 5" id="KW-0472">Membrane</keyword>
<keyword evidence="2 5" id="KW-0812">Transmembrane</keyword>
<reference evidence="8" key="1">
    <citation type="submission" date="2021-01" db="EMBL/GenBank/DDBJ databases">
        <authorList>
            <person name="Corre E."/>
            <person name="Pelletier E."/>
            <person name="Niang G."/>
            <person name="Scheremetjew M."/>
            <person name="Finn R."/>
            <person name="Kale V."/>
            <person name="Holt S."/>
            <person name="Cochrane G."/>
            <person name="Meng A."/>
            <person name="Brown T."/>
            <person name="Cohen L."/>
        </authorList>
    </citation>
    <scope>NUCLEOTIDE SEQUENCE</scope>
    <source>
        <strain evidence="8">308</strain>
    </source>
</reference>
<dbReference type="GO" id="GO:0005452">
    <property type="term" value="F:solute:inorganic anion antiporter activity"/>
    <property type="evidence" value="ECO:0007669"/>
    <property type="project" value="InterPro"/>
</dbReference>
<evidence type="ECO:0000256" key="5">
    <source>
        <dbReference type="SAM" id="Phobius"/>
    </source>
</evidence>